<evidence type="ECO:0000313" key="2">
    <source>
        <dbReference type="EMBL" id="GGV20698.1"/>
    </source>
</evidence>
<name>A0A918III0_9ACTN</name>
<reference evidence="2" key="2">
    <citation type="submission" date="2020-09" db="EMBL/GenBank/DDBJ databases">
        <authorList>
            <person name="Sun Q."/>
            <person name="Ohkuma M."/>
        </authorList>
    </citation>
    <scope>NUCLEOTIDE SEQUENCE</scope>
    <source>
        <strain evidence="2">JCM 4369</strain>
    </source>
</reference>
<feature type="region of interest" description="Disordered" evidence="1">
    <location>
        <begin position="1"/>
        <end position="69"/>
    </location>
</feature>
<accession>A0A918III0</accession>
<reference evidence="2" key="1">
    <citation type="journal article" date="2014" name="Int. J. Syst. Evol. Microbiol.">
        <title>Complete genome sequence of Corynebacterium casei LMG S-19264T (=DSM 44701T), isolated from a smear-ripened cheese.</title>
        <authorList>
            <consortium name="US DOE Joint Genome Institute (JGI-PGF)"/>
            <person name="Walter F."/>
            <person name="Albersmeier A."/>
            <person name="Kalinowski J."/>
            <person name="Ruckert C."/>
        </authorList>
    </citation>
    <scope>NUCLEOTIDE SEQUENCE</scope>
    <source>
        <strain evidence="2">JCM 4369</strain>
    </source>
</reference>
<sequence>MPGRAVYTVRGRPGPPDASLLTDRTGRVRAAGDASAPPPGGASPGHARYRRPSGNLWTVGAPCGSGAAH</sequence>
<comment type="caution">
    <text evidence="2">The sequence shown here is derived from an EMBL/GenBank/DDBJ whole genome shotgun (WGS) entry which is preliminary data.</text>
</comment>
<evidence type="ECO:0000313" key="3">
    <source>
        <dbReference type="Proteomes" id="UP000618795"/>
    </source>
</evidence>
<keyword evidence="3" id="KW-1185">Reference proteome</keyword>
<evidence type="ECO:0000256" key="1">
    <source>
        <dbReference type="SAM" id="MobiDB-lite"/>
    </source>
</evidence>
<gene>
    <name evidence="2" type="ORF">GCM10010260_70920</name>
</gene>
<proteinExistence type="predicted"/>
<dbReference type="Proteomes" id="UP000618795">
    <property type="component" value="Unassembled WGS sequence"/>
</dbReference>
<dbReference type="AlphaFoldDB" id="A0A918III0"/>
<dbReference type="EMBL" id="BMTD01000022">
    <property type="protein sequence ID" value="GGV20698.1"/>
    <property type="molecule type" value="Genomic_DNA"/>
</dbReference>
<protein>
    <submittedName>
        <fullName evidence="2">Uncharacterized protein</fullName>
    </submittedName>
</protein>
<organism evidence="2 3">
    <name type="scientific">Streptomyces filipinensis</name>
    <dbReference type="NCBI Taxonomy" id="66887"/>
    <lineage>
        <taxon>Bacteria</taxon>
        <taxon>Bacillati</taxon>
        <taxon>Actinomycetota</taxon>
        <taxon>Actinomycetes</taxon>
        <taxon>Kitasatosporales</taxon>
        <taxon>Streptomycetaceae</taxon>
        <taxon>Streptomyces</taxon>
    </lineage>
</organism>